<dbReference type="GO" id="GO:0006397">
    <property type="term" value="P:mRNA processing"/>
    <property type="evidence" value="ECO:0007669"/>
    <property type="project" value="UniProtKB-KW"/>
</dbReference>
<comment type="similarity">
    <text evidence="19">Belongs to the dus family. Dus3 subfamily.</text>
</comment>
<dbReference type="Gene3D" id="3.20.20.70">
    <property type="entry name" value="Aldolase class I"/>
    <property type="match status" value="1"/>
</dbReference>
<evidence type="ECO:0000256" key="17">
    <source>
        <dbReference type="ARBA" id="ARBA00049513"/>
    </source>
</evidence>
<dbReference type="InterPro" id="IPR035587">
    <property type="entry name" value="DUS-like_FMN-bd"/>
</dbReference>
<comment type="catalytic activity">
    <reaction evidence="16">
        <text>a 5,6-dihydrouridine in mRNA + NADP(+) = a uridine in mRNA + NADPH + H(+)</text>
        <dbReference type="Rhea" id="RHEA:69855"/>
        <dbReference type="Rhea" id="RHEA-COMP:14658"/>
        <dbReference type="Rhea" id="RHEA-COMP:17789"/>
        <dbReference type="ChEBI" id="CHEBI:15378"/>
        <dbReference type="ChEBI" id="CHEBI:57783"/>
        <dbReference type="ChEBI" id="CHEBI:58349"/>
        <dbReference type="ChEBI" id="CHEBI:65315"/>
        <dbReference type="ChEBI" id="CHEBI:74443"/>
    </reaction>
    <physiologicalReaction direction="right-to-left" evidence="16">
        <dbReference type="Rhea" id="RHEA:69857"/>
    </physiologicalReaction>
</comment>
<keyword evidence="6 18" id="KW-0479">Metal-binding</keyword>
<dbReference type="GO" id="GO:0008270">
    <property type="term" value="F:zinc ion binding"/>
    <property type="evidence" value="ECO:0007669"/>
    <property type="project" value="UniProtKB-KW"/>
</dbReference>
<evidence type="ECO:0000256" key="7">
    <source>
        <dbReference type="ARBA" id="ARBA00022737"/>
    </source>
</evidence>
<evidence type="ECO:0000313" key="22">
    <source>
        <dbReference type="EMBL" id="KAK4328770.1"/>
    </source>
</evidence>
<evidence type="ECO:0000256" key="5">
    <source>
        <dbReference type="ARBA" id="ARBA00022694"/>
    </source>
</evidence>
<dbReference type="PROSITE" id="PS50103">
    <property type="entry name" value="ZF_C3H1"/>
    <property type="match status" value="1"/>
</dbReference>
<evidence type="ECO:0000313" key="23">
    <source>
        <dbReference type="Proteomes" id="UP001292094"/>
    </source>
</evidence>
<evidence type="ECO:0000256" key="13">
    <source>
        <dbReference type="ARBA" id="ARBA00045365"/>
    </source>
</evidence>
<dbReference type="InterPro" id="IPR000571">
    <property type="entry name" value="Znf_CCCH"/>
</dbReference>
<comment type="catalytic activity">
    <reaction evidence="15">
        <text>a 5,6-dihydrouridine in mRNA + NAD(+) = a uridine in mRNA + NADH + H(+)</text>
        <dbReference type="Rhea" id="RHEA:69851"/>
        <dbReference type="Rhea" id="RHEA-COMP:14658"/>
        <dbReference type="Rhea" id="RHEA-COMP:17789"/>
        <dbReference type="ChEBI" id="CHEBI:15378"/>
        <dbReference type="ChEBI" id="CHEBI:57540"/>
        <dbReference type="ChEBI" id="CHEBI:57945"/>
        <dbReference type="ChEBI" id="CHEBI:65315"/>
        <dbReference type="ChEBI" id="CHEBI:74443"/>
    </reaction>
    <physiologicalReaction direction="right-to-left" evidence="15">
        <dbReference type="Rhea" id="RHEA:69853"/>
    </physiologicalReaction>
</comment>
<keyword evidence="9 18" id="KW-0862">Zinc</keyword>
<gene>
    <name evidence="22" type="ORF">Pmani_000829</name>
</gene>
<keyword evidence="12" id="KW-0520">NAD</keyword>
<evidence type="ECO:0000256" key="1">
    <source>
        <dbReference type="ARBA" id="ARBA00001917"/>
    </source>
</evidence>
<name>A0AAE1QL92_9EUCA</name>
<dbReference type="Pfam" id="PF01207">
    <property type="entry name" value="Dus"/>
    <property type="match status" value="1"/>
</dbReference>
<comment type="caution">
    <text evidence="22">The sequence shown here is derived from an EMBL/GenBank/DDBJ whole genome shotgun (WGS) entry which is preliminary data.</text>
</comment>
<dbReference type="InterPro" id="IPR013785">
    <property type="entry name" value="Aldolase_TIM"/>
</dbReference>
<keyword evidence="7" id="KW-0677">Repeat</keyword>
<keyword evidence="4" id="KW-0507">mRNA processing</keyword>
<reference evidence="22" key="1">
    <citation type="submission" date="2023-11" db="EMBL/GenBank/DDBJ databases">
        <title>Genome assemblies of two species of porcelain crab, Petrolisthes cinctipes and Petrolisthes manimaculis (Anomura: Porcellanidae).</title>
        <authorList>
            <person name="Angst P."/>
        </authorList>
    </citation>
    <scope>NUCLEOTIDE SEQUENCE</scope>
    <source>
        <strain evidence="22">PB745_02</strain>
        <tissue evidence="22">Gill</tissue>
    </source>
</reference>
<keyword evidence="10" id="KW-0521">NADP</keyword>
<proteinExistence type="inferred from homology"/>
<feature type="region of interest" description="Disordered" evidence="20">
    <location>
        <begin position="22"/>
        <end position="64"/>
    </location>
</feature>
<evidence type="ECO:0000256" key="18">
    <source>
        <dbReference type="PROSITE-ProRule" id="PRU00723"/>
    </source>
</evidence>
<accession>A0AAE1QL92</accession>
<dbReference type="Proteomes" id="UP001292094">
    <property type="component" value="Unassembled WGS sequence"/>
</dbReference>
<dbReference type="AlphaFoldDB" id="A0AAE1QL92"/>
<protein>
    <recommendedName>
        <fullName evidence="19">tRNA-dihydrouridine(47) synthase [NAD(P)(+)]</fullName>
        <ecNumber evidence="19">1.3.1.-</ecNumber>
    </recommendedName>
    <alternativeName>
        <fullName evidence="19">tRNA-dihydrouridine synthase 3</fullName>
    </alternativeName>
</protein>
<dbReference type="EMBL" id="JAWZYT010000059">
    <property type="protein sequence ID" value="KAK4328770.1"/>
    <property type="molecule type" value="Genomic_DNA"/>
</dbReference>
<feature type="compositionally biased region" description="Basic residues" evidence="20">
    <location>
        <begin position="45"/>
        <end position="61"/>
    </location>
</feature>
<keyword evidence="3 19" id="KW-0288">FMN</keyword>
<evidence type="ECO:0000256" key="11">
    <source>
        <dbReference type="ARBA" id="ARBA00023002"/>
    </source>
</evidence>
<organism evidence="22 23">
    <name type="scientific">Petrolisthes manimaculis</name>
    <dbReference type="NCBI Taxonomy" id="1843537"/>
    <lineage>
        <taxon>Eukaryota</taxon>
        <taxon>Metazoa</taxon>
        <taxon>Ecdysozoa</taxon>
        <taxon>Arthropoda</taxon>
        <taxon>Crustacea</taxon>
        <taxon>Multicrustacea</taxon>
        <taxon>Malacostraca</taxon>
        <taxon>Eumalacostraca</taxon>
        <taxon>Eucarida</taxon>
        <taxon>Decapoda</taxon>
        <taxon>Pleocyemata</taxon>
        <taxon>Anomura</taxon>
        <taxon>Galatheoidea</taxon>
        <taxon>Porcellanidae</taxon>
        <taxon>Petrolisthes</taxon>
    </lineage>
</organism>
<dbReference type="SUPFAM" id="SSF51395">
    <property type="entry name" value="FMN-linked oxidoreductases"/>
    <property type="match status" value="1"/>
</dbReference>
<evidence type="ECO:0000256" key="3">
    <source>
        <dbReference type="ARBA" id="ARBA00022643"/>
    </source>
</evidence>
<keyword evidence="23" id="KW-1185">Reference proteome</keyword>
<comment type="catalytic activity">
    <reaction evidence="17">
        <text>5,6-dihydrouridine(47) in tRNA + NADP(+) = uridine(47) in tRNA + NADPH + H(+)</text>
        <dbReference type="Rhea" id="RHEA:53360"/>
        <dbReference type="Rhea" id="RHEA-COMP:13539"/>
        <dbReference type="Rhea" id="RHEA-COMP:13540"/>
        <dbReference type="ChEBI" id="CHEBI:15378"/>
        <dbReference type="ChEBI" id="CHEBI:57783"/>
        <dbReference type="ChEBI" id="CHEBI:58349"/>
        <dbReference type="ChEBI" id="CHEBI:65315"/>
        <dbReference type="ChEBI" id="CHEBI:74443"/>
        <dbReference type="EC" id="1.3.1.89"/>
    </reaction>
    <physiologicalReaction direction="right-to-left" evidence="17">
        <dbReference type="Rhea" id="RHEA:53362"/>
    </physiologicalReaction>
</comment>
<evidence type="ECO:0000256" key="19">
    <source>
        <dbReference type="RuleBase" id="RU291113"/>
    </source>
</evidence>
<keyword evidence="5 19" id="KW-0819">tRNA processing</keyword>
<evidence type="ECO:0000259" key="21">
    <source>
        <dbReference type="PROSITE" id="PS50103"/>
    </source>
</evidence>
<comment type="function">
    <text evidence="13">Catalyzes the synthesis of dihydrouridine, a modified base, in various RNAs, such as tRNAs, mRNAs and some long non-coding RNAs (lncRNAs). Mainly modifies the uridine in position 47 (U47) in the D-loop of most cytoplasmic tRNAs. Also able to mediate the formation of dihydrouridine in some mRNAs, thereby regulating their translation.</text>
</comment>
<evidence type="ECO:0000256" key="9">
    <source>
        <dbReference type="ARBA" id="ARBA00022833"/>
    </source>
</evidence>
<dbReference type="GO" id="GO:0003723">
    <property type="term" value="F:RNA binding"/>
    <property type="evidence" value="ECO:0007669"/>
    <property type="project" value="TreeGrafter"/>
</dbReference>
<dbReference type="GO" id="GO:0102265">
    <property type="term" value="F:tRNA-dihydrouridine47 synthase activity"/>
    <property type="evidence" value="ECO:0007669"/>
    <property type="project" value="UniProtKB-EC"/>
</dbReference>
<comment type="catalytic activity">
    <reaction evidence="14">
        <text>5,6-dihydrouridine(47) in tRNA + NAD(+) = uridine(47) in tRNA + NADH + H(+)</text>
        <dbReference type="Rhea" id="RHEA:53364"/>
        <dbReference type="Rhea" id="RHEA-COMP:13539"/>
        <dbReference type="Rhea" id="RHEA-COMP:13540"/>
        <dbReference type="ChEBI" id="CHEBI:15378"/>
        <dbReference type="ChEBI" id="CHEBI:57540"/>
        <dbReference type="ChEBI" id="CHEBI:57945"/>
        <dbReference type="ChEBI" id="CHEBI:65315"/>
        <dbReference type="ChEBI" id="CHEBI:74443"/>
        <dbReference type="EC" id="1.3.1.89"/>
    </reaction>
    <physiologicalReaction direction="right-to-left" evidence="14">
        <dbReference type="Rhea" id="RHEA:53366"/>
    </physiologicalReaction>
</comment>
<evidence type="ECO:0000256" key="20">
    <source>
        <dbReference type="SAM" id="MobiDB-lite"/>
    </source>
</evidence>
<evidence type="ECO:0000256" key="4">
    <source>
        <dbReference type="ARBA" id="ARBA00022664"/>
    </source>
</evidence>
<keyword evidence="11 19" id="KW-0560">Oxidoreductase</keyword>
<dbReference type="InterPro" id="IPR018517">
    <property type="entry name" value="tRNA_hU_synthase_CS"/>
</dbReference>
<dbReference type="GO" id="GO:0050660">
    <property type="term" value="F:flavin adenine dinucleotide binding"/>
    <property type="evidence" value="ECO:0007669"/>
    <property type="project" value="UniProtKB-UniRule"/>
</dbReference>
<evidence type="ECO:0000256" key="8">
    <source>
        <dbReference type="ARBA" id="ARBA00022771"/>
    </source>
</evidence>
<dbReference type="CDD" id="cd02801">
    <property type="entry name" value="DUS_like_FMN"/>
    <property type="match status" value="1"/>
</dbReference>
<evidence type="ECO:0000256" key="12">
    <source>
        <dbReference type="ARBA" id="ARBA00023027"/>
    </source>
</evidence>
<keyword evidence="8 18" id="KW-0863">Zinc-finger</keyword>
<feature type="compositionally biased region" description="Low complexity" evidence="20">
    <location>
        <begin position="30"/>
        <end position="42"/>
    </location>
</feature>
<dbReference type="PANTHER" id="PTHR45846:SF1">
    <property type="entry name" value="TRNA-DIHYDROURIDINE(47) SYNTHASE [NAD(P)(+)]-LIKE"/>
    <property type="match status" value="1"/>
</dbReference>
<evidence type="ECO:0000256" key="15">
    <source>
        <dbReference type="ARBA" id="ARBA00048342"/>
    </source>
</evidence>
<feature type="zinc finger region" description="C3H1-type" evidence="18">
    <location>
        <begin position="139"/>
        <end position="169"/>
    </location>
</feature>
<evidence type="ECO:0000256" key="2">
    <source>
        <dbReference type="ARBA" id="ARBA00022630"/>
    </source>
</evidence>
<evidence type="ECO:0000256" key="16">
    <source>
        <dbReference type="ARBA" id="ARBA00049447"/>
    </source>
</evidence>
<dbReference type="EC" id="1.3.1.-" evidence="19"/>
<evidence type="ECO:0000256" key="10">
    <source>
        <dbReference type="ARBA" id="ARBA00022857"/>
    </source>
</evidence>
<feature type="domain" description="C3H1-type" evidence="21">
    <location>
        <begin position="139"/>
        <end position="169"/>
    </location>
</feature>
<comment type="cofactor">
    <cofactor evidence="1 19">
        <name>FMN</name>
        <dbReference type="ChEBI" id="CHEBI:58210"/>
    </cofactor>
</comment>
<evidence type="ECO:0000256" key="6">
    <source>
        <dbReference type="ARBA" id="ARBA00022723"/>
    </source>
</evidence>
<evidence type="ECO:0000256" key="14">
    <source>
        <dbReference type="ARBA" id="ARBA00048266"/>
    </source>
</evidence>
<feature type="compositionally biased region" description="Pro residues" evidence="20">
    <location>
        <begin position="106"/>
        <end position="117"/>
    </location>
</feature>
<feature type="region of interest" description="Disordered" evidence="20">
    <location>
        <begin position="79"/>
        <end position="117"/>
    </location>
</feature>
<dbReference type="PANTHER" id="PTHR45846">
    <property type="entry name" value="TRNA-DIHYDROURIDINE(47) SYNTHASE [NAD(P)(+)]-LIKE"/>
    <property type="match status" value="1"/>
</dbReference>
<keyword evidence="2 19" id="KW-0285">Flavoprotein</keyword>
<dbReference type="PROSITE" id="PS01136">
    <property type="entry name" value="UPF0034"/>
    <property type="match status" value="1"/>
</dbReference>
<sequence>MSHIDLNDVVAHIKPEYIIEIEKPCESRQENTTTNDNGTTEPPTKKQKLTGSNKHRPKYQHIPKSSKLCRSVWCVSPQPQQNQKKERKHKQKHEEKEEKPLQPAAQHPPRPAPPPPRRCSFPSCAFMHDVTAFLATKPPDLGPHCHNFHTFGRCPYGVVCRYGGEHISDGGNVVNNTIQQQQQQQQVSINTLSKELQIKLRKRQYDFSKALTCNERAMREVETLPPEEDLIKLLSREKKKISWHGKTYLAPLTTLGNLPFRRVCKRYGADITCGEMALSSCLLQGNPSEWALVKRHPSEDIFGVQVCGSSPQSMIKATQLLEENIDFDFLDINMGCPIDLVYKQGGGSALMRRVGCLETMVRGMTQTLSRPLTLKMRTAIHQNTHTAHTIIRKAKLWDVALVTVHGRSREQRYLKLADWDYIGQCVREADPMPVFGNGDVLSFQDYNSFQERSGVAGVMIGRGALIKPWVFREIKEQRHWDISASERLDMLKLFVNYGLEHWGSDTEGVEKTRRFLLEWLSFLHRYIPHGLLERTQHLNQRPPPYQARSDLETIMASRAASDWIKISEMLLGKTPAEFKFLPKHKANAY</sequence>
<dbReference type="FunFam" id="3.20.20.70:FF:000067">
    <property type="entry name" value="tRNA-dihydrouridine(47) synthase [NAD(P)(+)]"/>
    <property type="match status" value="1"/>
</dbReference>